<evidence type="ECO:0008006" key="4">
    <source>
        <dbReference type="Google" id="ProtNLM"/>
    </source>
</evidence>
<comment type="caution">
    <text evidence="2">The sequence shown here is derived from an EMBL/GenBank/DDBJ whole genome shotgun (WGS) entry which is preliminary data.</text>
</comment>
<dbReference type="STRING" id="135739.BTO32_10035"/>
<dbReference type="AlphaFoldDB" id="A0A1V2DR87"/>
<accession>A0A1V2DR87</accession>
<gene>
    <name evidence="2" type="ORF">BTO32_10035</name>
</gene>
<sequence>MEHRPDFLRSGEPARLIPIVSDSAREQKSASVLLAGMRSVYELRQALLKSIGVRVGARATLEAWTEVVFSTTDKVSAPSNDRPDGLLILRTGKKEWKALIEAKIGNETVSEEQISRYLQQAKAHGIDAVITITNQFSALPTHHPVALPKTATKSVNLYHWSWAFVRTQCALLLKNEDVEDEDQVFILREILRYFESDRSGISHFDQMNPEWKDIVNKVKSNAHLTKTSDEVQNTIAAWHQEQRDLCLIMTRLTGSTVSLKLKHEHRLDPAKRLKDDADQFCKTHTLHCALSIPNAAADLDVSADVQRRMIYCSMKLAAPKDKRSTKARVNWLLRQLRKTNPGGFFIRATRPGKAETTYQPLKDLQAAPELIESTTSNSTATTFDVVYEVDLAGKFSGRKVFIEEVEKAVPHFYQEAGQWLKAWTPPAPKIEKQTYESAAAEPQASDQEERQASD</sequence>
<evidence type="ECO:0000313" key="2">
    <source>
        <dbReference type="EMBL" id="ONF43029.1"/>
    </source>
</evidence>
<reference evidence="2 3" key="1">
    <citation type="submission" date="2016-12" db="EMBL/GenBank/DDBJ databases">
        <title>Marinobacter lutaoensis whole genome sequencing.</title>
        <authorList>
            <person name="Verma A."/>
            <person name="Krishnamurthi S."/>
        </authorList>
    </citation>
    <scope>NUCLEOTIDE SEQUENCE [LARGE SCALE GENOMIC DNA]</scope>
    <source>
        <strain evidence="2 3">T5054</strain>
    </source>
</reference>
<proteinExistence type="predicted"/>
<dbReference type="Proteomes" id="UP000189339">
    <property type="component" value="Unassembled WGS sequence"/>
</dbReference>
<dbReference type="EMBL" id="MSCW01000007">
    <property type="protein sequence ID" value="ONF43029.1"/>
    <property type="molecule type" value="Genomic_DNA"/>
</dbReference>
<evidence type="ECO:0000313" key="3">
    <source>
        <dbReference type="Proteomes" id="UP000189339"/>
    </source>
</evidence>
<keyword evidence="3" id="KW-1185">Reference proteome</keyword>
<name>A0A1V2DR87_9GAMM</name>
<dbReference type="OrthoDB" id="56224at2"/>
<dbReference type="RefSeq" id="WP_076724507.1">
    <property type="nucleotide sequence ID" value="NZ_MSCW01000007.1"/>
</dbReference>
<evidence type="ECO:0000256" key="1">
    <source>
        <dbReference type="SAM" id="MobiDB-lite"/>
    </source>
</evidence>
<feature type="region of interest" description="Disordered" evidence="1">
    <location>
        <begin position="430"/>
        <end position="454"/>
    </location>
</feature>
<protein>
    <recommendedName>
        <fullName evidence="4">Stress response protein</fullName>
    </recommendedName>
</protein>
<organism evidence="2 3">
    <name type="scientific">Marinobacter lutaoensis</name>
    <dbReference type="NCBI Taxonomy" id="135739"/>
    <lineage>
        <taxon>Bacteria</taxon>
        <taxon>Pseudomonadati</taxon>
        <taxon>Pseudomonadota</taxon>
        <taxon>Gammaproteobacteria</taxon>
        <taxon>Pseudomonadales</taxon>
        <taxon>Marinobacteraceae</taxon>
        <taxon>Marinobacter</taxon>
    </lineage>
</organism>